<dbReference type="EMBL" id="MCFK01008859">
    <property type="protein sequence ID" value="RKF55592.1"/>
    <property type="molecule type" value="Genomic_DNA"/>
</dbReference>
<dbReference type="AlphaFoldDB" id="A0A420HDR9"/>
<accession>A0A420HDR9</accession>
<keyword evidence="4" id="KW-1185">Reference proteome</keyword>
<evidence type="ECO:0000256" key="1">
    <source>
        <dbReference type="SAM" id="MobiDB-lite"/>
    </source>
</evidence>
<dbReference type="Proteomes" id="UP000286134">
    <property type="component" value="Unassembled WGS sequence"/>
</dbReference>
<evidence type="ECO:0000313" key="3">
    <source>
        <dbReference type="EMBL" id="RKF55592.1"/>
    </source>
</evidence>
<name>A0A420HDR9_9PEZI</name>
<evidence type="ECO:0000256" key="2">
    <source>
        <dbReference type="SAM" id="Phobius"/>
    </source>
</evidence>
<feature type="region of interest" description="Disordered" evidence="1">
    <location>
        <begin position="18"/>
        <end position="37"/>
    </location>
</feature>
<dbReference type="SUPFAM" id="SSF89372">
    <property type="entry name" value="Fucose-specific lectin"/>
    <property type="match status" value="1"/>
</dbReference>
<gene>
    <name evidence="3" type="ORF">OnM2_088045</name>
</gene>
<dbReference type="Gene3D" id="2.120.10.70">
    <property type="entry name" value="Fucose-specific lectin"/>
    <property type="match status" value="1"/>
</dbReference>
<protein>
    <recommendedName>
        <fullName evidence="5">Fucose-specific lectin</fullName>
    </recommendedName>
</protein>
<organism evidence="3 4">
    <name type="scientific">Erysiphe neolycopersici</name>
    <dbReference type="NCBI Taxonomy" id="212602"/>
    <lineage>
        <taxon>Eukaryota</taxon>
        <taxon>Fungi</taxon>
        <taxon>Dikarya</taxon>
        <taxon>Ascomycota</taxon>
        <taxon>Pezizomycotina</taxon>
        <taxon>Leotiomycetes</taxon>
        <taxon>Erysiphales</taxon>
        <taxon>Erysiphaceae</taxon>
        <taxon>Erysiphe</taxon>
    </lineage>
</organism>
<feature type="transmembrane region" description="Helical" evidence="2">
    <location>
        <begin position="132"/>
        <end position="153"/>
    </location>
</feature>
<keyword evidence="2" id="KW-0812">Transmembrane</keyword>
<reference evidence="3 4" key="1">
    <citation type="journal article" date="2018" name="BMC Genomics">
        <title>Comparative genome analyses reveal sequence features reflecting distinct modes of host-adaptation between dicot and monocot powdery mildew.</title>
        <authorList>
            <person name="Wu Y."/>
            <person name="Ma X."/>
            <person name="Pan Z."/>
            <person name="Kale S.D."/>
            <person name="Song Y."/>
            <person name="King H."/>
            <person name="Zhang Q."/>
            <person name="Presley C."/>
            <person name="Deng X."/>
            <person name="Wei C.I."/>
            <person name="Xiao S."/>
        </authorList>
    </citation>
    <scope>NUCLEOTIDE SEQUENCE [LARGE SCALE GENOMIC DNA]</scope>
    <source>
        <strain evidence="3">UMSG2</strain>
    </source>
</reference>
<proteinExistence type="predicted"/>
<keyword evidence="2" id="KW-0472">Membrane</keyword>
<comment type="caution">
    <text evidence="3">The sequence shown here is derived from an EMBL/GenBank/DDBJ whole genome shotgun (WGS) entry which is preliminary data.</text>
</comment>
<dbReference type="OrthoDB" id="4696326at2759"/>
<evidence type="ECO:0000313" key="4">
    <source>
        <dbReference type="Proteomes" id="UP000286134"/>
    </source>
</evidence>
<evidence type="ECO:0008006" key="5">
    <source>
        <dbReference type="Google" id="ProtNLM"/>
    </source>
</evidence>
<sequence>MIAGWWEPQLSIICLNNGKTPEQDQSEPIKNLDDISPMTINGRTSSHTLTTLNIHEKSQDHGSPSTVTSPVEQSVYFPFEKIPYIEGSEKQWVEDPPRPIIIQPAPLDSKSVNSNVENKSVIVTKPFWERHLYFILGIIALFAMFFSIIGVVVSRLRPHKDSTIDIIQNFTRNSVACSGLILNDSKTWNMQVFSQNSSGNIVLQVSLDGEKFEPATNISLDIQPRKMSPISATAEQDNQTGSVLLNLFYISGNNNITMSTISCANGSAICDPVENQMIPTEVPVSQDTGLAAVNVNNSQDWRVFYHDQFGFISQLQGNTSGFNLGTRIGGEALNSSDITAVNVNSTTNNIHLFYTDMLTQALFTLQFQSNWSTPRPVSNTRVTNWNPHSGLGSAYRPSLDQLHVYYTGLDKGVYEFVLNGTGGSDGWAGSNSSFYPQPDGSRPWAEADYEGADISAVGWKDQVRFFQPARGRMVMGELNNMTWGEIFVDMITSGSKILA</sequence>
<keyword evidence="2" id="KW-1133">Transmembrane helix</keyword>